<dbReference type="RefSeq" id="WP_092699149.1">
    <property type="nucleotide sequence ID" value="NZ_FNFC01000002.1"/>
</dbReference>
<dbReference type="Proteomes" id="UP000198856">
    <property type="component" value="Unassembled WGS sequence"/>
</dbReference>
<evidence type="ECO:0000256" key="3">
    <source>
        <dbReference type="ARBA" id="ARBA00022801"/>
    </source>
</evidence>
<dbReference type="PANTHER" id="PTHR43806">
    <property type="entry name" value="PEPTIDASE S8"/>
    <property type="match status" value="1"/>
</dbReference>
<accession>A0A1G8SWS0</accession>
<dbReference type="SUPFAM" id="SSF52743">
    <property type="entry name" value="Subtilisin-like"/>
    <property type="match status" value="1"/>
</dbReference>
<protein>
    <submittedName>
        <fullName evidence="7">Subtilase family protein</fullName>
    </submittedName>
</protein>
<feature type="active site" description="Charge relay system" evidence="5">
    <location>
        <position position="454"/>
    </location>
</feature>
<evidence type="ECO:0000256" key="2">
    <source>
        <dbReference type="ARBA" id="ARBA00022670"/>
    </source>
</evidence>
<keyword evidence="2 5" id="KW-0645">Protease</keyword>
<dbReference type="PROSITE" id="PS51892">
    <property type="entry name" value="SUBTILASE"/>
    <property type="match status" value="1"/>
</dbReference>
<comment type="similarity">
    <text evidence="1 5">Belongs to the peptidase S8 family.</text>
</comment>
<reference evidence="7 8" key="1">
    <citation type="submission" date="2016-10" db="EMBL/GenBank/DDBJ databases">
        <authorList>
            <person name="de Groot N.N."/>
        </authorList>
    </citation>
    <scope>NUCLEOTIDE SEQUENCE [LARGE SCALE GENOMIC DNA]</scope>
    <source>
        <strain evidence="7 8">IBRC-M10015</strain>
    </source>
</reference>
<dbReference type="PROSITE" id="PS00138">
    <property type="entry name" value="SUBTILASE_SER"/>
    <property type="match status" value="1"/>
</dbReference>
<keyword evidence="3 5" id="KW-0378">Hydrolase</keyword>
<evidence type="ECO:0000256" key="5">
    <source>
        <dbReference type="PROSITE-ProRule" id="PRU01240"/>
    </source>
</evidence>
<dbReference type="InterPro" id="IPR000209">
    <property type="entry name" value="Peptidase_S8/S53_dom"/>
</dbReference>
<dbReference type="InterPro" id="IPR036852">
    <property type="entry name" value="Peptidase_S8/S53_dom_sf"/>
</dbReference>
<feature type="active site" description="Charge relay system" evidence="5">
    <location>
        <position position="272"/>
    </location>
</feature>
<dbReference type="GO" id="GO:0006508">
    <property type="term" value="P:proteolysis"/>
    <property type="evidence" value="ECO:0007669"/>
    <property type="project" value="UniProtKB-KW"/>
</dbReference>
<keyword evidence="4 5" id="KW-0720">Serine protease</keyword>
<evidence type="ECO:0000313" key="7">
    <source>
        <dbReference type="EMBL" id="SDJ33000.1"/>
    </source>
</evidence>
<dbReference type="GO" id="GO:0004252">
    <property type="term" value="F:serine-type endopeptidase activity"/>
    <property type="evidence" value="ECO:0007669"/>
    <property type="project" value="UniProtKB-UniRule"/>
</dbReference>
<dbReference type="Gene3D" id="3.40.50.200">
    <property type="entry name" value="Peptidase S8/S53 domain"/>
    <property type="match status" value="1"/>
</dbReference>
<dbReference type="PRINTS" id="PR00723">
    <property type="entry name" value="SUBTILISIN"/>
</dbReference>
<dbReference type="InterPro" id="IPR006311">
    <property type="entry name" value="TAT_signal"/>
</dbReference>
<dbReference type="InterPro" id="IPR050131">
    <property type="entry name" value="Peptidase_S8_subtilisin-like"/>
</dbReference>
<dbReference type="STRING" id="890420.SAMN05216226_102157"/>
<organism evidence="7 8">
    <name type="scientific">Halovenus aranensis</name>
    <dbReference type="NCBI Taxonomy" id="890420"/>
    <lineage>
        <taxon>Archaea</taxon>
        <taxon>Methanobacteriati</taxon>
        <taxon>Methanobacteriota</taxon>
        <taxon>Stenosarchaea group</taxon>
        <taxon>Halobacteria</taxon>
        <taxon>Halobacteriales</taxon>
        <taxon>Haloarculaceae</taxon>
        <taxon>Halovenus</taxon>
    </lineage>
</organism>
<dbReference type="InterPro" id="IPR022398">
    <property type="entry name" value="Peptidase_S8_His-AS"/>
</dbReference>
<evidence type="ECO:0000256" key="1">
    <source>
        <dbReference type="ARBA" id="ARBA00011073"/>
    </source>
</evidence>
<keyword evidence="8" id="KW-1185">Reference proteome</keyword>
<name>A0A1G8SWS0_9EURY</name>
<dbReference type="PROSITE" id="PS51318">
    <property type="entry name" value="TAT"/>
    <property type="match status" value="1"/>
</dbReference>
<feature type="domain" description="Peptidase S8/S53" evidence="6">
    <location>
        <begin position="222"/>
        <end position="492"/>
    </location>
</feature>
<dbReference type="InterPro" id="IPR023828">
    <property type="entry name" value="Peptidase_S8_Ser-AS"/>
</dbReference>
<evidence type="ECO:0000313" key="8">
    <source>
        <dbReference type="Proteomes" id="UP000198856"/>
    </source>
</evidence>
<dbReference type="PROSITE" id="PS00137">
    <property type="entry name" value="SUBTILASE_HIS"/>
    <property type="match status" value="1"/>
</dbReference>
<gene>
    <name evidence="7" type="ORF">SAMN05216226_102157</name>
</gene>
<dbReference type="PANTHER" id="PTHR43806:SF11">
    <property type="entry name" value="CEREVISIN-RELATED"/>
    <property type="match status" value="1"/>
</dbReference>
<evidence type="ECO:0000256" key="4">
    <source>
        <dbReference type="ARBA" id="ARBA00022825"/>
    </source>
</evidence>
<feature type="active site" description="Charge relay system" evidence="5">
    <location>
        <position position="229"/>
    </location>
</feature>
<dbReference type="InterPro" id="IPR015500">
    <property type="entry name" value="Peptidase_S8_subtilisin-rel"/>
</dbReference>
<dbReference type="EMBL" id="FNFC01000002">
    <property type="protein sequence ID" value="SDJ33000.1"/>
    <property type="molecule type" value="Genomic_DNA"/>
</dbReference>
<evidence type="ECO:0000259" key="6">
    <source>
        <dbReference type="Pfam" id="PF00082"/>
    </source>
</evidence>
<proteinExistence type="inferred from homology"/>
<sequence length="547" mass="56186">MTDNIDNTDTETDVQFDEEQTRREFMLGAGTAATAATLPFGLESAWLNTVSLSPLAAENIDLFGGLSARDETLLHSDNRVSMHVPFSGSESDIQAWVDESDDRTLVSVDTATETATIIMPLSDVVSRVFSSPSLSDQEWVDTERDIDIRTELSRPEPVDLDDDASVPVSRLERVALGFDNVSPLDKGNGVAFSEDASKGSLRAARQSTNAPDSLVQGAATGNVTVAVIDTGANTAGGAVFGGTTILDASWNAISDTTVAEGGVDAVADGAGHGSHVASTIAADPGNGVMEEYTGYLPGCDLLVIKALGDDGSGNTDNIARAVTYAADQGADLLCMSLGSPVWSVELDRAISYAAGSGVVPFIAAGNARTRQTWVASPADAGDAAAIAAGTIASQPSDIEIAYFSNIGPDPGTRDLSGGATEGSDPDLAGPGMKLDALVADSAGDTSFKALSGTSMATPCVVGAAGLVLAETSVGADDLVAHMQDHAQRLEQAGVHEAGAGYPDVDRAINGTATADTQETIRTDEAQTRDTAYERLSDAQGGFLAGLF</sequence>
<dbReference type="AlphaFoldDB" id="A0A1G8SWS0"/>
<dbReference type="Pfam" id="PF00082">
    <property type="entry name" value="Peptidase_S8"/>
    <property type="match status" value="1"/>
</dbReference>